<comment type="caution">
    <text evidence="1">The sequence shown here is derived from an EMBL/GenBank/DDBJ whole genome shotgun (WGS) entry which is preliminary data.</text>
</comment>
<proteinExistence type="predicted"/>
<name>A0A8G2CC58_9BACT</name>
<gene>
    <name evidence="1" type="ORF">SAMN05660830_03088</name>
</gene>
<dbReference type="Proteomes" id="UP000184001">
    <property type="component" value="Unassembled WGS sequence"/>
</dbReference>
<accession>A0A8G2CC58</accession>
<evidence type="ECO:0000313" key="2">
    <source>
        <dbReference type="Proteomes" id="UP000184001"/>
    </source>
</evidence>
<protein>
    <submittedName>
        <fullName evidence="1">Uncharacterized protein</fullName>
    </submittedName>
</protein>
<dbReference type="AlphaFoldDB" id="A0A8G2CC58"/>
<dbReference type="RefSeq" id="WP_019999261.1">
    <property type="nucleotide sequence ID" value="NZ_CP192220.1"/>
</dbReference>
<reference evidence="1 2" key="1">
    <citation type="submission" date="2016-11" db="EMBL/GenBank/DDBJ databases">
        <authorList>
            <person name="Varghese N."/>
            <person name="Submissions S."/>
        </authorList>
    </citation>
    <scope>NUCLEOTIDE SEQUENCE [LARGE SCALE GENOMIC DNA]</scope>
    <source>
        <strain evidence="1 2">DSM 17919</strain>
    </source>
</reference>
<evidence type="ECO:0000313" key="1">
    <source>
        <dbReference type="EMBL" id="SHJ72411.1"/>
    </source>
</evidence>
<sequence length="298" mass="32042">MSWQSLTFSPIGENIHDGLLPVLSQAAGELAGSKGRLSSISGVVPVAKNPLSSSAATVAALRTQLTDLVTRYGQCVCVHPYLHTVGHRRGEYSYLTPNDALKQLGNKLIDAEETFPSGKLGAVVVVLYGATHSAFVEQLETFLQVFPVTELQKIQRRANGLSSLETDKFFIPAARSWPEVVQRDPRQHNSLRDVDTTLGQLVAIGEGYNETTAPEAQLAALIDKKTATIQAAEQAWQNLTTSLAGEAGKVMYCEGSPAGLRSELFKSGSPSSVYKLSAAISWIAQPAQLTVFKKVFGL</sequence>
<dbReference type="EMBL" id="FQZR01000011">
    <property type="protein sequence ID" value="SHJ72411.1"/>
    <property type="molecule type" value="Genomic_DNA"/>
</dbReference>
<organism evidence="1 2">
    <name type="scientific">Halodesulfovibrio aestuarii</name>
    <dbReference type="NCBI Taxonomy" id="126333"/>
    <lineage>
        <taxon>Bacteria</taxon>
        <taxon>Pseudomonadati</taxon>
        <taxon>Thermodesulfobacteriota</taxon>
        <taxon>Desulfovibrionia</taxon>
        <taxon>Desulfovibrionales</taxon>
        <taxon>Desulfovibrionaceae</taxon>
        <taxon>Halodesulfovibrio</taxon>
    </lineage>
</organism>